<proteinExistence type="predicted"/>
<gene>
    <name evidence="1" type="ORF">A3F84_09950</name>
</gene>
<evidence type="ECO:0000313" key="1">
    <source>
        <dbReference type="EMBL" id="OGG54114.1"/>
    </source>
</evidence>
<name>A0A1F6CY64_HANXR</name>
<protein>
    <recommendedName>
        <fullName evidence="3">SMP-30/Gluconolactonase/LRE-like region domain-containing protein</fullName>
    </recommendedName>
</protein>
<dbReference type="InterPro" id="IPR015943">
    <property type="entry name" value="WD40/YVTN_repeat-like_dom_sf"/>
</dbReference>
<dbReference type="Gene3D" id="2.130.10.10">
    <property type="entry name" value="YVTN repeat-like/Quinoprotein amine dehydrogenase"/>
    <property type="match status" value="1"/>
</dbReference>
<sequence length="221" mass="24119">MTVDVMFKAPEPYPNGIQFTDEGLWVVDQKSDRATLLDAGNGRPIRSVETESSNTSGLTWGDGALWLAANGASVHREARPTDAQKGMGDILKVDGRTGRTLARYPLPGGGGVHGIERDEEALWLTTLKSKTLTRVDPADFRALHVIPVPLPRAHGLVREGGGIWCVHTSDRVIVKLDVRDGREMDRIALPAPHPEPHCLTARDGQLWYCDATSGEICRIGR</sequence>
<comment type="caution">
    <text evidence="1">The sequence shown here is derived from an EMBL/GenBank/DDBJ whole genome shotgun (WGS) entry which is preliminary data.</text>
</comment>
<organism evidence="1 2">
    <name type="scientific">Handelsmanbacteria sp. (strain RIFCSPLOWO2_12_FULL_64_10)</name>
    <dbReference type="NCBI Taxonomy" id="1817868"/>
    <lineage>
        <taxon>Bacteria</taxon>
        <taxon>Candidatus Handelsmaniibacteriota</taxon>
    </lineage>
</organism>
<evidence type="ECO:0008006" key="3">
    <source>
        <dbReference type="Google" id="ProtNLM"/>
    </source>
</evidence>
<evidence type="ECO:0000313" key="2">
    <source>
        <dbReference type="Proteomes" id="UP000178606"/>
    </source>
</evidence>
<dbReference type="Proteomes" id="UP000178606">
    <property type="component" value="Unassembled WGS sequence"/>
</dbReference>
<dbReference type="AlphaFoldDB" id="A0A1F6CY64"/>
<dbReference type="SUPFAM" id="SSF63829">
    <property type="entry name" value="Calcium-dependent phosphotriesterase"/>
    <property type="match status" value="1"/>
</dbReference>
<reference evidence="1 2" key="1">
    <citation type="journal article" date="2016" name="Nat. Commun.">
        <title>Thousands of microbial genomes shed light on interconnected biogeochemical processes in an aquifer system.</title>
        <authorList>
            <person name="Anantharaman K."/>
            <person name="Brown C.T."/>
            <person name="Hug L.A."/>
            <person name="Sharon I."/>
            <person name="Castelle C.J."/>
            <person name="Probst A.J."/>
            <person name="Thomas B.C."/>
            <person name="Singh A."/>
            <person name="Wilkins M.J."/>
            <person name="Karaoz U."/>
            <person name="Brodie E.L."/>
            <person name="Williams K.H."/>
            <person name="Hubbard S.S."/>
            <person name="Banfield J.F."/>
        </authorList>
    </citation>
    <scope>NUCLEOTIDE SEQUENCE [LARGE SCALE GENOMIC DNA]</scope>
    <source>
        <strain evidence="2">RIFCSPLOWO2_12_FULL_64_10</strain>
    </source>
</reference>
<dbReference type="EMBL" id="MFKF01000112">
    <property type="protein sequence ID" value="OGG54114.1"/>
    <property type="molecule type" value="Genomic_DNA"/>
</dbReference>
<accession>A0A1F6CY64</accession>